<dbReference type="Pfam" id="PF14542">
    <property type="entry name" value="Acetyltransf_CG"/>
    <property type="match status" value="1"/>
</dbReference>
<dbReference type="InterPro" id="IPR045057">
    <property type="entry name" value="Gcn5-rel_NAT"/>
</dbReference>
<keyword evidence="4" id="KW-1185">Reference proteome</keyword>
<dbReference type="GO" id="GO:0016747">
    <property type="term" value="F:acyltransferase activity, transferring groups other than amino-acyl groups"/>
    <property type="evidence" value="ECO:0007669"/>
    <property type="project" value="InterPro"/>
</dbReference>
<sequence>MSTEPEVKDNPDANRFEIRVDGALAGFAEYKLKPGQISFTHTEIGEEFSGQGLAGKLVRAALDEVRGRELAVLPFCPYVRGWIGKHPDYLDLVPAERRADFEL</sequence>
<evidence type="ECO:0000313" key="3">
    <source>
        <dbReference type="EMBL" id="SFS79889.1"/>
    </source>
</evidence>
<gene>
    <name evidence="3" type="ORF">SAMN05660874_03376</name>
</gene>
<organism evidence="3 4">
    <name type="scientific">Saccharopolyspora flava</name>
    <dbReference type="NCBI Taxonomy" id="95161"/>
    <lineage>
        <taxon>Bacteria</taxon>
        <taxon>Bacillati</taxon>
        <taxon>Actinomycetota</taxon>
        <taxon>Actinomycetes</taxon>
        <taxon>Pseudonocardiales</taxon>
        <taxon>Pseudonocardiaceae</taxon>
        <taxon>Saccharopolyspora</taxon>
    </lineage>
</organism>
<evidence type="ECO:0000259" key="1">
    <source>
        <dbReference type="PROSITE" id="PS51186"/>
    </source>
</evidence>
<proteinExistence type="predicted"/>
<dbReference type="InterPro" id="IPR000182">
    <property type="entry name" value="GNAT_dom"/>
</dbReference>
<dbReference type="SUPFAM" id="SSF55729">
    <property type="entry name" value="Acyl-CoA N-acyltransferases (Nat)"/>
    <property type="match status" value="1"/>
</dbReference>
<dbReference type="PROSITE" id="PS51186">
    <property type="entry name" value="GNAT"/>
    <property type="match status" value="1"/>
</dbReference>
<evidence type="ECO:0000313" key="4">
    <source>
        <dbReference type="Proteomes" id="UP000198852"/>
    </source>
</evidence>
<dbReference type="PROSITE" id="PS51729">
    <property type="entry name" value="GNAT_YJDJ"/>
    <property type="match status" value="1"/>
</dbReference>
<feature type="domain" description="N-acetyltransferase" evidence="2">
    <location>
        <begin position="8"/>
        <end position="94"/>
    </location>
</feature>
<dbReference type="PANTHER" id="PTHR31435:SF10">
    <property type="entry name" value="BSR4717 PROTEIN"/>
    <property type="match status" value="1"/>
</dbReference>
<feature type="domain" description="N-acetyltransferase" evidence="1">
    <location>
        <begin position="1"/>
        <end position="100"/>
    </location>
</feature>
<dbReference type="EMBL" id="FOZX01000005">
    <property type="protein sequence ID" value="SFS79889.1"/>
    <property type="molecule type" value="Genomic_DNA"/>
</dbReference>
<dbReference type="Gene3D" id="3.40.630.30">
    <property type="match status" value="1"/>
</dbReference>
<reference evidence="4" key="1">
    <citation type="submission" date="2016-10" db="EMBL/GenBank/DDBJ databases">
        <authorList>
            <person name="Varghese N."/>
            <person name="Submissions S."/>
        </authorList>
    </citation>
    <scope>NUCLEOTIDE SEQUENCE [LARGE SCALE GENOMIC DNA]</scope>
    <source>
        <strain evidence="4">DSM 44771</strain>
    </source>
</reference>
<dbReference type="STRING" id="95161.SAMN05660874_03376"/>
<dbReference type="Proteomes" id="UP000198852">
    <property type="component" value="Unassembled WGS sequence"/>
</dbReference>
<protein>
    <submittedName>
        <fullName evidence="3">Uncharacterized protein</fullName>
    </submittedName>
</protein>
<dbReference type="OrthoDB" id="5405911at2"/>
<accession>A0A1I6SSQ1</accession>
<dbReference type="InterPro" id="IPR031165">
    <property type="entry name" value="GNAT_YJDJ"/>
</dbReference>
<dbReference type="PANTHER" id="PTHR31435">
    <property type="entry name" value="PROTEIN NATD1"/>
    <property type="match status" value="1"/>
</dbReference>
<dbReference type="InterPro" id="IPR016181">
    <property type="entry name" value="Acyl_CoA_acyltransferase"/>
</dbReference>
<name>A0A1I6SSQ1_9PSEU</name>
<evidence type="ECO:0000259" key="2">
    <source>
        <dbReference type="PROSITE" id="PS51729"/>
    </source>
</evidence>
<dbReference type="RefSeq" id="WP_093418775.1">
    <property type="nucleotide sequence ID" value="NZ_FOZX01000005.1"/>
</dbReference>
<dbReference type="AlphaFoldDB" id="A0A1I6SSQ1"/>